<dbReference type="InterPro" id="IPR036770">
    <property type="entry name" value="Ankyrin_rpt-contain_sf"/>
</dbReference>
<evidence type="ECO:0000256" key="9">
    <source>
        <dbReference type="SAM" id="Phobius"/>
    </source>
</evidence>
<keyword evidence="6 9" id="KW-0472">Membrane</keyword>
<accession>A0A4U5NQT6</accession>
<dbReference type="Pfam" id="PF12796">
    <property type="entry name" value="Ank_2"/>
    <property type="match status" value="2"/>
</dbReference>
<evidence type="ECO:0000313" key="11">
    <source>
        <dbReference type="EMBL" id="TKR86038.1"/>
    </source>
</evidence>
<feature type="compositionally biased region" description="Polar residues" evidence="8">
    <location>
        <begin position="1"/>
        <end position="13"/>
    </location>
</feature>
<feature type="region of interest" description="Disordered" evidence="8">
    <location>
        <begin position="1"/>
        <end position="38"/>
    </location>
</feature>
<evidence type="ECO:0000256" key="4">
    <source>
        <dbReference type="ARBA" id="ARBA00022989"/>
    </source>
</evidence>
<feature type="domain" description="PGG" evidence="10">
    <location>
        <begin position="497"/>
        <end position="616"/>
    </location>
</feature>
<evidence type="ECO:0000256" key="6">
    <source>
        <dbReference type="ARBA" id="ARBA00023136"/>
    </source>
</evidence>
<dbReference type="PANTHER" id="PTHR24186:SF46">
    <property type="entry name" value="PROTEIN ACCELERATED CELL DEATH 6-LIKE"/>
    <property type="match status" value="1"/>
</dbReference>
<dbReference type="PROSITE" id="PS50088">
    <property type="entry name" value="ANK_REPEAT"/>
    <property type="match status" value="1"/>
</dbReference>
<dbReference type="InterPro" id="IPR002110">
    <property type="entry name" value="Ankyrin_rpt"/>
</dbReference>
<reference evidence="11" key="1">
    <citation type="submission" date="2018-10" db="EMBL/GenBank/DDBJ databases">
        <title>Population genomic analysis revealed the cold adaptation of white poplar.</title>
        <authorList>
            <person name="Liu Y.-J."/>
        </authorList>
    </citation>
    <scope>NUCLEOTIDE SEQUENCE [LARGE SCALE GENOMIC DNA]</scope>
    <source>
        <strain evidence="11">PAL-ZL1</strain>
    </source>
</reference>
<feature type="transmembrane region" description="Helical" evidence="9">
    <location>
        <begin position="559"/>
        <end position="581"/>
    </location>
</feature>
<comment type="caution">
    <text evidence="11">The sequence shown here is derived from an EMBL/GenBank/DDBJ whole genome shotgun (WGS) entry which is preliminary data.</text>
</comment>
<comment type="subcellular location">
    <subcellularLocation>
        <location evidence="1">Membrane</location>
        <topology evidence="1">Multi-pass membrane protein</topology>
    </subcellularLocation>
</comment>
<gene>
    <name evidence="11" type="ORF">D5086_0000241930</name>
</gene>
<organism evidence="11">
    <name type="scientific">Populus alba</name>
    <name type="common">White poplar</name>
    <dbReference type="NCBI Taxonomy" id="43335"/>
    <lineage>
        <taxon>Eukaryota</taxon>
        <taxon>Viridiplantae</taxon>
        <taxon>Streptophyta</taxon>
        <taxon>Embryophyta</taxon>
        <taxon>Tracheophyta</taxon>
        <taxon>Spermatophyta</taxon>
        <taxon>Magnoliopsida</taxon>
        <taxon>eudicotyledons</taxon>
        <taxon>Gunneridae</taxon>
        <taxon>Pentapetalae</taxon>
        <taxon>rosids</taxon>
        <taxon>fabids</taxon>
        <taxon>Malpighiales</taxon>
        <taxon>Salicaceae</taxon>
        <taxon>Saliceae</taxon>
        <taxon>Populus</taxon>
    </lineage>
</organism>
<feature type="transmembrane region" description="Helical" evidence="9">
    <location>
        <begin position="503"/>
        <end position="524"/>
    </location>
</feature>
<feature type="transmembrane region" description="Helical" evidence="9">
    <location>
        <begin position="466"/>
        <end position="482"/>
    </location>
</feature>
<name>A0A4U5NQT6_POPAL</name>
<dbReference type="STRING" id="43335.A0A4U5NQT6"/>
<evidence type="ECO:0000256" key="7">
    <source>
        <dbReference type="PROSITE-ProRule" id="PRU00023"/>
    </source>
</evidence>
<dbReference type="Gene3D" id="1.25.40.20">
    <property type="entry name" value="Ankyrin repeat-containing domain"/>
    <property type="match status" value="3"/>
</dbReference>
<evidence type="ECO:0000256" key="8">
    <source>
        <dbReference type="SAM" id="MobiDB-lite"/>
    </source>
</evidence>
<feature type="repeat" description="ANK" evidence="7">
    <location>
        <begin position="157"/>
        <end position="189"/>
    </location>
</feature>
<dbReference type="Pfam" id="PF00023">
    <property type="entry name" value="Ank"/>
    <property type="match status" value="1"/>
</dbReference>
<feature type="transmembrane region" description="Helical" evidence="9">
    <location>
        <begin position="593"/>
        <end position="617"/>
    </location>
</feature>
<proteinExistence type="predicted"/>
<sequence length="677" mass="75784">MELSINISGQASNQRDKNFRKWKSQSFPSQIPRDDDPKKMMDKELYKYAAEDKFDELFRELRRVSSAELSSIIYTQVSPSGNSLLHVSARHGSNDATELLLQHFPLLMTRKNFHKDTALHLAAGAGQLGTITVLINQANGHGEASDFSSFLEMKNDRGNTALHDAVINRHYEVARFLVSESSELLYTENNERKSPLYLAVENSIDKRSDEKMFTIFMDAIPVDVDLLNKLEGKSPVHAAVQGRKRTILEQVANKKPDLLRRKDEKGGNPLHCAASMGYVWETRFLFDKYRDGAIQQNDEGNMPIHVAIKKGDVDVVDAYISRWTDPAEFLNSQRQNILHVAAESGRHLVVKYILGNKSLEALINEQDLDGNTPLHLASKNGRSIATFTLVRNPIVMKRIRIANGENLTPYDVAEKQSKIVGAEYSGEPIPNGKDNDAEMLQTEDKPDHGVGNPVGPDVRKGGKENLDYYGVMMTLSILHFWAGPKSSKVEYFRMKKEEIKDRINSLLVVAVLIASVTFSGVLQLPKSTDQPGSRASNITPNNIQNQGISEINEGILRNVYIYFDMLALNASVMASIILCWAHLYDVILAAQAIWVASILTGVAIYMMCIAFVFAVAIDGGKSFAFFVVTIASGGVLFLFQTVVSIPLIIPPSASRYIYLPIFYLYFLFDWLYFKSKN</sequence>
<dbReference type="SMART" id="SM00248">
    <property type="entry name" value="ANK"/>
    <property type="match status" value="8"/>
</dbReference>
<evidence type="ECO:0000256" key="5">
    <source>
        <dbReference type="ARBA" id="ARBA00023043"/>
    </source>
</evidence>
<keyword evidence="2 9" id="KW-0812">Transmembrane</keyword>
<dbReference type="InterPro" id="IPR026961">
    <property type="entry name" value="PGG_dom"/>
</dbReference>
<dbReference type="EMBL" id="RCHU01000928">
    <property type="protein sequence ID" value="TKR86038.1"/>
    <property type="molecule type" value="Genomic_DNA"/>
</dbReference>
<evidence type="ECO:0000256" key="3">
    <source>
        <dbReference type="ARBA" id="ARBA00022737"/>
    </source>
</evidence>
<dbReference type="PROSITE" id="PS50297">
    <property type="entry name" value="ANK_REP_REGION"/>
    <property type="match status" value="1"/>
</dbReference>
<dbReference type="Pfam" id="PF13962">
    <property type="entry name" value="PGG"/>
    <property type="match status" value="1"/>
</dbReference>
<keyword evidence="3" id="KW-0677">Repeat</keyword>
<feature type="transmembrane region" description="Helical" evidence="9">
    <location>
        <begin position="623"/>
        <end position="649"/>
    </location>
</feature>
<evidence type="ECO:0000256" key="2">
    <source>
        <dbReference type="ARBA" id="ARBA00022692"/>
    </source>
</evidence>
<protein>
    <recommendedName>
        <fullName evidence="10">PGG domain-containing protein</fullName>
    </recommendedName>
</protein>
<keyword evidence="5 7" id="KW-0040">ANK repeat</keyword>
<dbReference type="AlphaFoldDB" id="A0A4U5NQT6"/>
<dbReference type="PANTHER" id="PTHR24186">
    <property type="entry name" value="PROTEIN PHOSPHATASE 1 REGULATORY SUBUNIT"/>
    <property type="match status" value="1"/>
</dbReference>
<keyword evidence="4 9" id="KW-1133">Transmembrane helix</keyword>
<dbReference type="GO" id="GO:0005886">
    <property type="term" value="C:plasma membrane"/>
    <property type="evidence" value="ECO:0007669"/>
    <property type="project" value="TreeGrafter"/>
</dbReference>
<dbReference type="SUPFAM" id="SSF48403">
    <property type="entry name" value="Ankyrin repeat"/>
    <property type="match status" value="1"/>
</dbReference>
<feature type="transmembrane region" description="Helical" evidence="9">
    <location>
        <begin position="656"/>
        <end position="673"/>
    </location>
</feature>
<evidence type="ECO:0000256" key="1">
    <source>
        <dbReference type="ARBA" id="ARBA00004141"/>
    </source>
</evidence>
<evidence type="ECO:0000259" key="10">
    <source>
        <dbReference type="Pfam" id="PF13962"/>
    </source>
</evidence>